<dbReference type="Proteomes" id="UP001339962">
    <property type="component" value="Unassembled WGS sequence"/>
</dbReference>
<evidence type="ECO:0000259" key="1">
    <source>
        <dbReference type="SMART" id="SM00382"/>
    </source>
</evidence>
<dbReference type="InterPro" id="IPR027417">
    <property type="entry name" value="P-loop_NTPase"/>
</dbReference>
<sequence length="269" mass="31390">MRRIMETLIQTNTTNYPSNYHCPYCGKHIPMMEIEVFGEKRMVQPVCQCEKEQEERFLKQAENYQLKQEIAKIFSIHNLGERFKNATFEAFKVRTGTEKVLSLAKRYVEEFDEWKSESLMFWGEPGNGKTHLAAAIANELDARGKVVVFISMPELLEKIKSTFNKNSEETESDIMKALLTCDLLILDDIGAEKVTDWVQEIVFRVVDGRYRKEKPILATTNLEPKQLANQIGKRAYDRLIEISQPIENKATSYRKEIAKERMMKYVREM</sequence>
<dbReference type="InterPro" id="IPR002611">
    <property type="entry name" value="IstB_ATP-bd"/>
</dbReference>
<dbReference type="NCBIfam" id="NF005992">
    <property type="entry name" value="PRK08116.1"/>
    <property type="match status" value="1"/>
</dbReference>
<accession>A0ABD5IRV0</accession>
<organism evidence="2 3">
    <name type="scientific">Anoxybacteroides rupiense</name>
    <dbReference type="NCBI Taxonomy" id="311460"/>
    <lineage>
        <taxon>Bacteria</taxon>
        <taxon>Bacillati</taxon>
        <taxon>Bacillota</taxon>
        <taxon>Bacilli</taxon>
        <taxon>Bacillales</taxon>
        <taxon>Anoxybacillaceae</taxon>
        <taxon>Anoxybacteroides</taxon>
    </lineage>
</organism>
<dbReference type="AlphaFoldDB" id="A0ABD5IRV0"/>
<dbReference type="PANTHER" id="PTHR30050">
    <property type="entry name" value="CHROMOSOMAL REPLICATION INITIATOR PROTEIN DNAA"/>
    <property type="match status" value="1"/>
</dbReference>
<dbReference type="Gene3D" id="3.40.50.300">
    <property type="entry name" value="P-loop containing nucleotide triphosphate hydrolases"/>
    <property type="match status" value="1"/>
</dbReference>
<keyword evidence="2" id="KW-0547">Nucleotide-binding</keyword>
<name>A0ABD5IRV0_9BACL</name>
<feature type="domain" description="AAA+ ATPase" evidence="1">
    <location>
        <begin position="115"/>
        <end position="247"/>
    </location>
</feature>
<dbReference type="GO" id="GO:0005524">
    <property type="term" value="F:ATP binding"/>
    <property type="evidence" value="ECO:0007669"/>
    <property type="project" value="UniProtKB-KW"/>
</dbReference>
<evidence type="ECO:0000313" key="3">
    <source>
        <dbReference type="Proteomes" id="UP001339962"/>
    </source>
</evidence>
<keyword evidence="2" id="KW-0067">ATP-binding</keyword>
<gene>
    <name evidence="2" type="ORF">P9850_01825</name>
</gene>
<dbReference type="SMART" id="SM00382">
    <property type="entry name" value="AAA"/>
    <property type="match status" value="1"/>
</dbReference>
<dbReference type="CDD" id="cd00009">
    <property type="entry name" value="AAA"/>
    <property type="match status" value="1"/>
</dbReference>
<protein>
    <submittedName>
        <fullName evidence="2">ATP-binding protein</fullName>
    </submittedName>
</protein>
<comment type="caution">
    <text evidence="2">The sequence shown here is derived from an EMBL/GenBank/DDBJ whole genome shotgun (WGS) entry which is preliminary data.</text>
</comment>
<reference evidence="2 3" key="1">
    <citation type="submission" date="2023-03" db="EMBL/GenBank/DDBJ databases">
        <title>Bacillus Genome Sequencing.</title>
        <authorList>
            <person name="Dunlap C."/>
        </authorList>
    </citation>
    <scope>NUCLEOTIDE SEQUENCE [LARGE SCALE GENOMIC DNA]</scope>
    <source>
        <strain evidence="2 3">NRS-38</strain>
    </source>
</reference>
<dbReference type="PANTHER" id="PTHR30050:SF4">
    <property type="entry name" value="ATP-BINDING PROTEIN RV3427C IN INSERTION SEQUENCE-RELATED"/>
    <property type="match status" value="1"/>
</dbReference>
<dbReference type="InterPro" id="IPR003593">
    <property type="entry name" value="AAA+_ATPase"/>
</dbReference>
<dbReference type="Pfam" id="PF01695">
    <property type="entry name" value="IstB_IS21"/>
    <property type="match status" value="1"/>
</dbReference>
<proteinExistence type="predicted"/>
<dbReference type="EMBL" id="JARTLI010000002">
    <property type="protein sequence ID" value="MED5050608.1"/>
    <property type="molecule type" value="Genomic_DNA"/>
</dbReference>
<dbReference type="RefSeq" id="WP_409978439.1">
    <property type="nucleotide sequence ID" value="NZ_JARTLI010000002.1"/>
</dbReference>
<dbReference type="SUPFAM" id="SSF52540">
    <property type="entry name" value="P-loop containing nucleoside triphosphate hydrolases"/>
    <property type="match status" value="1"/>
</dbReference>
<evidence type="ECO:0000313" key="2">
    <source>
        <dbReference type="EMBL" id="MED5050608.1"/>
    </source>
</evidence>